<name>A0A926FKU1_AERHY</name>
<gene>
    <name evidence="1" type="ORF">H2136_21280</name>
</gene>
<protein>
    <submittedName>
        <fullName evidence="1">Uncharacterized protein</fullName>
    </submittedName>
</protein>
<reference evidence="1" key="1">
    <citation type="submission" date="2020-07" db="EMBL/GenBank/DDBJ databases">
        <title>Carbapenem Resistant Aeromonas hydrophila Carrying blacphA7 Isolated from Two Solid Organ Transplant Patients.</title>
        <authorList>
            <person name="Hilt E."/>
            <person name="Fitzwater S.P."/>
            <person name="Ward K."/>
            <person name="De St Maurice A."/>
            <person name="Chandrasekaran S."/>
            <person name="Garner O.B."/>
            <person name="Yang S."/>
        </authorList>
    </citation>
    <scope>NUCLEOTIDE SEQUENCE</scope>
    <source>
        <strain evidence="1">B-1</strain>
    </source>
</reference>
<dbReference type="AlphaFoldDB" id="A0A926FKU1"/>
<dbReference type="EMBL" id="JACLAN010000015">
    <property type="protein sequence ID" value="MBC8674401.1"/>
    <property type="molecule type" value="Genomic_DNA"/>
</dbReference>
<comment type="caution">
    <text evidence="1">The sequence shown here is derived from an EMBL/GenBank/DDBJ whole genome shotgun (WGS) entry which is preliminary data.</text>
</comment>
<proteinExistence type="predicted"/>
<evidence type="ECO:0000313" key="1">
    <source>
        <dbReference type="EMBL" id="MBC8674401.1"/>
    </source>
</evidence>
<sequence>MVNVLIKTPKAANYKFGGQADKPVRFHEYKSEITRFSYKGVVIERNKNTYRITPPKLKGFDMALCDGVYTDTRSLQRGA</sequence>
<organism evidence="1">
    <name type="scientific">Aeromonas hydrophila</name>
    <dbReference type="NCBI Taxonomy" id="644"/>
    <lineage>
        <taxon>Bacteria</taxon>
        <taxon>Pseudomonadati</taxon>
        <taxon>Pseudomonadota</taxon>
        <taxon>Gammaproteobacteria</taxon>
        <taxon>Aeromonadales</taxon>
        <taxon>Aeromonadaceae</taxon>
        <taxon>Aeromonas</taxon>
    </lineage>
</organism>
<accession>A0A926FKU1</accession>